<feature type="domain" description="Amidohydrolase-related" evidence="5">
    <location>
        <begin position="77"/>
        <end position="428"/>
    </location>
</feature>
<protein>
    <submittedName>
        <fullName evidence="6">Amidohydrolase family protein</fullName>
    </submittedName>
</protein>
<dbReference type="GO" id="GO:0019239">
    <property type="term" value="F:deaminase activity"/>
    <property type="evidence" value="ECO:0007669"/>
    <property type="project" value="UniProtKB-ARBA"/>
</dbReference>
<feature type="chain" id="PRO_5032768149" evidence="4">
    <location>
        <begin position="19"/>
        <end position="459"/>
    </location>
</feature>
<dbReference type="GO" id="GO:0016814">
    <property type="term" value="F:hydrolase activity, acting on carbon-nitrogen (but not peptide) bonds, in cyclic amidines"/>
    <property type="evidence" value="ECO:0007669"/>
    <property type="project" value="UniProtKB-ARBA"/>
</dbReference>
<evidence type="ECO:0000259" key="5">
    <source>
        <dbReference type="Pfam" id="PF01979"/>
    </source>
</evidence>
<dbReference type="InterPro" id="IPR050287">
    <property type="entry name" value="MTA/SAH_deaminase"/>
</dbReference>
<dbReference type="InterPro" id="IPR006680">
    <property type="entry name" value="Amidohydro-rel"/>
</dbReference>
<keyword evidence="4" id="KW-0732">Signal</keyword>
<evidence type="ECO:0000256" key="2">
    <source>
        <dbReference type="ARBA" id="ARBA00022801"/>
    </source>
</evidence>
<dbReference type="FunFam" id="3.20.20.140:FF:000014">
    <property type="entry name" value="5-methylthioadenosine/S-adenosylhomocysteine deaminase"/>
    <property type="match status" value="1"/>
</dbReference>
<evidence type="ECO:0000313" key="6">
    <source>
        <dbReference type="EMBL" id="QOY89489.1"/>
    </source>
</evidence>
<dbReference type="Gene3D" id="2.30.40.10">
    <property type="entry name" value="Urease, subunit C, domain 1"/>
    <property type="match status" value="1"/>
</dbReference>
<dbReference type="InterPro" id="IPR032466">
    <property type="entry name" value="Metal_Hydrolase"/>
</dbReference>
<proteinExistence type="predicted"/>
<dbReference type="PANTHER" id="PTHR43794">
    <property type="entry name" value="AMINOHYDROLASE SSNA-RELATED"/>
    <property type="match status" value="1"/>
</dbReference>
<reference evidence="6 7" key="1">
    <citation type="submission" date="2020-10" db="EMBL/GenBank/DDBJ databases">
        <title>Complete genome sequence of Paludibaculum fermentans P105T, a facultatively anaerobic acidobacterium capable of dissimilatory Fe(III) reduction.</title>
        <authorList>
            <person name="Dedysh S.N."/>
            <person name="Beletsky A.V."/>
            <person name="Kulichevskaya I.S."/>
            <person name="Mardanov A.V."/>
            <person name="Ravin N.V."/>
        </authorList>
    </citation>
    <scope>NUCLEOTIDE SEQUENCE [LARGE SCALE GENOMIC DNA]</scope>
    <source>
        <strain evidence="6 7">P105</strain>
    </source>
</reference>
<organism evidence="6 7">
    <name type="scientific">Paludibaculum fermentans</name>
    <dbReference type="NCBI Taxonomy" id="1473598"/>
    <lineage>
        <taxon>Bacteria</taxon>
        <taxon>Pseudomonadati</taxon>
        <taxon>Acidobacteriota</taxon>
        <taxon>Terriglobia</taxon>
        <taxon>Bryobacterales</taxon>
        <taxon>Bryobacteraceae</taxon>
        <taxon>Paludibaculum</taxon>
    </lineage>
</organism>
<keyword evidence="7" id="KW-1185">Reference proteome</keyword>
<dbReference type="InterPro" id="IPR011059">
    <property type="entry name" value="Metal-dep_hydrolase_composite"/>
</dbReference>
<keyword evidence="3" id="KW-0862">Zinc</keyword>
<dbReference type="Gene3D" id="3.20.20.140">
    <property type="entry name" value="Metal-dependent hydrolases"/>
    <property type="match status" value="1"/>
</dbReference>
<dbReference type="RefSeq" id="WP_194451151.1">
    <property type="nucleotide sequence ID" value="NZ_CP063849.1"/>
</dbReference>
<evidence type="ECO:0000256" key="4">
    <source>
        <dbReference type="SAM" id="SignalP"/>
    </source>
</evidence>
<dbReference type="EMBL" id="CP063849">
    <property type="protein sequence ID" value="QOY89489.1"/>
    <property type="molecule type" value="Genomic_DNA"/>
</dbReference>
<sequence length="459" mass="49463">MRLSSISLSLLFCSLLSAAPADLIVSAGRVVTMDAQRTVIINGAVAMAKGRILAVGPKAEIDQKYQAAKRIDRPDAILAPGLINTHTHAPMSLLRGIADDLTLQKWLEKFIFPAEAKNVNEQFVRVGTRLAVLEMMLGGTTTYVDMYYFEGAIAEETKKAGMRAVLGQTIIGFPAPDYKTPELALAGTEKFIQRFQNDPLIMPTAAPHAIYTNSPETLKAARALADKYKTLFVIHVSETQKENSDCGRDHNNMTPTAYLESLGALSGRTLFAHAVWTRANDILTIKRHNVGIAHCPSSNMKLGSGTANVMGLLRTGIPVGLGTDGPAGSNNDFDMFEEMDLASKLAKVSAQDPTVLPATQAFAMATIGGAQALGLEKEIGSLEAGKKADLITVSTSAPNGWPMHDVYSMLVYSLKASDVQDVVIEGKATVENRKALTLNPLEIRREVKVLRDKVDASLK</sequence>
<dbReference type="Pfam" id="PF01979">
    <property type="entry name" value="Amidohydro_1"/>
    <property type="match status" value="1"/>
</dbReference>
<dbReference type="AlphaFoldDB" id="A0A7S7NUK5"/>
<name>A0A7S7NUK5_PALFE</name>
<keyword evidence="2 6" id="KW-0378">Hydrolase</keyword>
<dbReference type="Proteomes" id="UP000593892">
    <property type="component" value="Chromosome"/>
</dbReference>
<feature type="signal peptide" evidence="4">
    <location>
        <begin position="1"/>
        <end position="18"/>
    </location>
</feature>
<gene>
    <name evidence="6" type="ORF">IRI77_05935</name>
</gene>
<evidence type="ECO:0000256" key="1">
    <source>
        <dbReference type="ARBA" id="ARBA00022723"/>
    </source>
</evidence>
<evidence type="ECO:0000256" key="3">
    <source>
        <dbReference type="ARBA" id="ARBA00022833"/>
    </source>
</evidence>
<dbReference type="PANTHER" id="PTHR43794:SF11">
    <property type="entry name" value="AMIDOHYDROLASE-RELATED DOMAIN-CONTAINING PROTEIN"/>
    <property type="match status" value="1"/>
</dbReference>
<dbReference type="SUPFAM" id="SSF51338">
    <property type="entry name" value="Composite domain of metallo-dependent hydrolases"/>
    <property type="match status" value="1"/>
</dbReference>
<accession>A0A7S7NUK5</accession>
<dbReference type="GO" id="GO:0046872">
    <property type="term" value="F:metal ion binding"/>
    <property type="evidence" value="ECO:0007669"/>
    <property type="project" value="UniProtKB-KW"/>
</dbReference>
<dbReference type="CDD" id="cd01298">
    <property type="entry name" value="ATZ_TRZ_like"/>
    <property type="match status" value="1"/>
</dbReference>
<dbReference type="KEGG" id="pfer:IRI77_05935"/>
<evidence type="ECO:0000313" key="7">
    <source>
        <dbReference type="Proteomes" id="UP000593892"/>
    </source>
</evidence>
<keyword evidence="1" id="KW-0479">Metal-binding</keyword>
<dbReference type="SUPFAM" id="SSF51556">
    <property type="entry name" value="Metallo-dependent hydrolases"/>
    <property type="match status" value="1"/>
</dbReference>